<gene>
    <name evidence="1" type="ORF">ACFSC2_21745</name>
</gene>
<accession>A0ABW4HKJ0</accession>
<sequence>MHTTGLIFNPQRLLSSLSFAMTYKITEELLPDAHVVKLFKLLKVETGNSDKDEIFYMSSHTSSRIKVKNFLNSLQFSARDLSRTMQIIPIGLQDWNSSASN</sequence>
<evidence type="ECO:0000313" key="1">
    <source>
        <dbReference type="EMBL" id="MFD1605374.1"/>
    </source>
</evidence>
<keyword evidence="2" id="KW-1185">Reference proteome</keyword>
<name>A0ABW4HKJ0_9FLAO</name>
<protein>
    <submittedName>
        <fullName evidence="1">Uncharacterized protein</fullName>
    </submittedName>
</protein>
<comment type="caution">
    <text evidence="1">The sequence shown here is derived from an EMBL/GenBank/DDBJ whole genome shotgun (WGS) entry which is preliminary data.</text>
</comment>
<dbReference type="EMBL" id="JBHUDZ010000018">
    <property type="protein sequence ID" value="MFD1605374.1"/>
    <property type="molecule type" value="Genomic_DNA"/>
</dbReference>
<reference evidence="2" key="1">
    <citation type="journal article" date="2019" name="Int. J. Syst. Evol. Microbiol.">
        <title>The Global Catalogue of Microorganisms (GCM) 10K type strain sequencing project: providing services to taxonomists for standard genome sequencing and annotation.</title>
        <authorList>
            <consortium name="The Broad Institute Genomics Platform"/>
            <consortium name="The Broad Institute Genome Sequencing Center for Infectious Disease"/>
            <person name="Wu L."/>
            <person name="Ma J."/>
        </authorList>
    </citation>
    <scope>NUCLEOTIDE SEQUENCE [LARGE SCALE GENOMIC DNA]</scope>
    <source>
        <strain evidence="2">CCUG 70865</strain>
    </source>
</reference>
<evidence type="ECO:0000313" key="2">
    <source>
        <dbReference type="Proteomes" id="UP001597138"/>
    </source>
</evidence>
<dbReference type="RefSeq" id="WP_379813195.1">
    <property type="nucleotide sequence ID" value="NZ_JBHUDZ010000018.1"/>
</dbReference>
<proteinExistence type="predicted"/>
<dbReference type="Proteomes" id="UP001597138">
    <property type="component" value="Unassembled WGS sequence"/>
</dbReference>
<organism evidence="1 2">
    <name type="scientific">Flavobacterium artemisiae</name>
    <dbReference type="NCBI Taxonomy" id="2126556"/>
    <lineage>
        <taxon>Bacteria</taxon>
        <taxon>Pseudomonadati</taxon>
        <taxon>Bacteroidota</taxon>
        <taxon>Flavobacteriia</taxon>
        <taxon>Flavobacteriales</taxon>
        <taxon>Flavobacteriaceae</taxon>
        <taxon>Flavobacterium</taxon>
    </lineage>
</organism>